<dbReference type="AlphaFoldDB" id="A0A840QZH2"/>
<protein>
    <recommendedName>
        <fullName evidence="4">DUF454 domain-containing protein</fullName>
    </recommendedName>
</protein>
<organism evidence="2 3">
    <name type="scientific">Zhongshania antarctica</name>
    <dbReference type="NCBI Taxonomy" id="641702"/>
    <lineage>
        <taxon>Bacteria</taxon>
        <taxon>Pseudomonadati</taxon>
        <taxon>Pseudomonadota</taxon>
        <taxon>Gammaproteobacteria</taxon>
        <taxon>Cellvibrionales</taxon>
        <taxon>Spongiibacteraceae</taxon>
        <taxon>Zhongshania</taxon>
    </lineage>
</organism>
<dbReference type="PANTHER" id="PTHR35813:SF1">
    <property type="entry name" value="INNER MEMBRANE PROTEIN YBAN"/>
    <property type="match status" value="1"/>
</dbReference>
<dbReference type="InterPro" id="IPR007401">
    <property type="entry name" value="DUF454"/>
</dbReference>
<feature type="transmembrane region" description="Helical" evidence="1">
    <location>
        <begin position="120"/>
        <end position="138"/>
    </location>
</feature>
<feature type="transmembrane region" description="Helical" evidence="1">
    <location>
        <begin position="144"/>
        <end position="163"/>
    </location>
</feature>
<evidence type="ECO:0000313" key="2">
    <source>
        <dbReference type="EMBL" id="MBB5186115.1"/>
    </source>
</evidence>
<dbReference type="Pfam" id="PF04304">
    <property type="entry name" value="DUF454"/>
    <property type="match status" value="1"/>
</dbReference>
<dbReference type="PANTHER" id="PTHR35813">
    <property type="entry name" value="INNER MEMBRANE PROTEIN YBAN"/>
    <property type="match status" value="1"/>
</dbReference>
<dbReference type="RefSeq" id="WP_244966072.1">
    <property type="nucleotide sequence ID" value="NZ_JACHHW010000001.1"/>
</dbReference>
<proteinExistence type="predicted"/>
<keyword evidence="3" id="KW-1185">Reference proteome</keyword>
<gene>
    <name evidence="2" type="ORF">HNQ57_000374</name>
</gene>
<dbReference type="Proteomes" id="UP000536640">
    <property type="component" value="Unassembled WGS sequence"/>
</dbReference>
<evidence type="ECO:0008006" key="4">
    <source>
        <dbReference type="Google" id="ProtNLM"/>
    </source>
</evidence>
<dbReference type="EMBL" id="JACHHW010000001">
    <property type="protein sequence ID" value="MBB5186115.1"/>
    <property type="molecule type" value="Genomic_DNA"/>
</dbReference>
<evidence type="ECO:0000256" key="1">
    <source>
        <dbReference type="SAM" id="Phobius"/>
    </source>
</evidence>
<comment type="caution">
    <text evidence="2">The sequence shown here is derived from an EMBL/GenBank/DDBJ whole genome shotgun (WGS) entry which is preliminary data.</text>
</comment>
<keyword evidence="1" id="KW-0812">Transmembrane</keyword>
<feature type="transmembrane region" description="Helical" evidence="1">
    <location>
        <begin position="53"/>
        <end position="74"/>
    </location>
</feature>
<sequence length="170" mass="19361">MRYSVRSISGPPKSDNVAADQVADKNDHAQPLHIGPTMPPKAPYQHRNPIVRYALFTLGWISFVLGMIGLLLPVIPTSPFLLLSAACFLRSSPRFYIWLTEHRWWGRYILYFLDGQGIPRRIKVLILSMLWIMILSSAFLIVKIMWVSVTMIIIAGAVSIYIIKLPEPQE</sequence>
<reference evidence="2 3" key="1">
    <citation type="submission" date="2020-08" db="EMBL/GenBank/DDBJ databases">
        <title>Genomic Encyclopedia of Type Strains, Phase IV (KMG-IV): sequencing the most valuable type-strain genomes for metagenomic binning, comparative biology and taxonomic classification.</title>
        <authorList>
            <person name="Goeker M."/>
        </authorList>
    </citation>
    <scope>NUCLEOTIDE SEQUENCE [LARGE SCALE GENOMIC DNA]</scope>
    <source>
        <strain evidence="2 3">DSM 25701</strain>
    </source>
</reference>
<evidence type="ECO:0000313" key="3">
    <source>
        <dbReference type="Proteomes" id="UP000536640"/>
    </source>
</evidence>
<name>A0A840QZH2_9GAMM</name>
<dbReference type="GO" id="GO:0005886">
    <property type="term" value="C:plasma membrane"/>
    <property type="evidence" value="ECO:0007669"/>
    <property type="project" value="TreeGrafter"/>
</dbReference>
<keyword evidence="1" id="KW-1133">Transmembrane helix</keyword>
<accession>A0A840QZH2</accession>
<keyword evidence="1" id="KW-0472">Membrane</keyword>